<evidence type="ECO:0000313" key="2">
    <source>
        <dbReference type="EMBL" id="MCX2981521.1"/>
    </source>
</evidence>
<protein>
    <submittedName>
        <fullName evidence="2">Uncharacterized protein</fullName>
    </submittedName>
</protein>
<organism evidence="2 3">
    <name type="scientific">Candidatus Litorirhabdus singularis</name>
    <dbReference type="NCBI Taxonomy" id="2518993"/>
    <lineage>
        <taxon>Bacteria</taxon>
        <taxon>Pseudomonadati</taxon>
        <taxon>Pseudomonadota</taxon>
        <taxon>Gammaproteobacteria</taxon>
        <taxon>Cellvibrionales</taxon>
        <taxon>Halieaceae</taxon>
        <taxon>Candidatus Litorirhabdus</taxon>
    </lineage>
</organism>
<proteinExistence type="predicted"/>
<evidence type="ECO:0000313" key="3">
    <source>
        <dbReference type="Proteomes" id="UP001143362"/>
    </source>
</evidence>
<dbReference type="EMBL" id="SHNN01000002">
    <property type="protein sequence ID" value="MCX2981521.1"/>
    <property type="molecule type" value="Genomic_DNA"/>
</dbReference>
<gene>
    <name evidence="2" type="ORF">EYC98_11680</name>
</gene>
<dbReference type="PROSITE" id="PS51257">
    <property type="entry name" value="PROKAR_LIPOPROTEIN"/>
    <property type="match status" value="1"/>
</dbReference>
<reference evidence="2" key="1">
    <citation type="submission" date="2019-02" db="EMBL/GenBank/DDBJ databases">
        <authorList>
            <person name="Li S.-H."/>
        </authorList>
    </citation>
    <scope>NUCLEOTIDE SEQUENCE</scope>
    <source>
        <strain evidence="2">IMCC14734</strain>
    </source>
</reference>
<evidence type="ECO:0000256" key="1">
    <source>
        <dbReference type="SAM" id="SignalP"/>
    </source>
</evidence>
<feature type="chain" id="PRO_5045799969" evidence="1">
    <location>
        <begin position="24"/>
        <end position="74"/>
    </location>
</feature>
<feature type="signal peptide" evidence="1">
    <location>
        <begin position="1"/>
        <end position="23"/>
    </location>
</feature>
<sequence length="74" mass="8009">MKPQLYRRSFKQGLMALLLLVLAGCGSSPSNDGSRPAAVPYEGSDDWDCAQLPSGSWRCDPAAKDQPENESLPQ</sequence>
<accession>A0ABT3TGT0</accession>
<dbReference type="Proteomes" id="UP001143362">
    <property type="component" value="Unassembled WGS sequence"/>
</dbReference>
<keyword evidence="1" id="KW-0732">Signal</keyword>
<keyword evidence="3" id="KW-1185">Reference proteome</keyword>
<name>A0ABT3TGT0_9GAMM</name>
<comment type="caution">
    <text evidence="2">The sequence shown here is derived from an EMBL/GenBank/DDBJ whole genome shotgun (WGS) entry which is preliminary data.</text>
</comment>